<organism evidence="1 2">
    <name type="scientific">Brassica cretica</name>
    <name type="common">Mustard</name>
    <dbReference type="NCBI Taxonomy" id="69181"/>
    <lineage>
        <taxon>Eukaryota</taxon>
        <taxon>Viridiplantae</taxon>
        <taxon>Streptophyta</taxon>
        <taxon>Embryophyta</taxon>
        <taxon>Tracheophyta</taxon>
        <taxon>Spermatophyta</taxon>
        <taxon>Magnoliopsida</taxon>
        <taxon>eudicotyledons</taxon>
        <taxon>Gunneridae</taxon>
        <taxon>Pentapetalae</taxon>
        <taxon>rosids</taxon>
        <taxon>malvids</taxon>
        <taxon>Brassicales</taxon>
        <taxon>Brassicaceae</taxon>
        <taxon>Brassiceae</taxon>
        <taxon>Brassica</taxon>
    </lineage>
</organism>
<evidence type="ECO:0000313" key="2">
    <source>
        <dbReference type="Proteomes" id="UP000712600"/>
    </source>
</evidence>
<accession>A0A8S9RT87</accession>
<proteinExistence type="predicted"/>
<sequence length="59" mass="7126">MRFSSSKQILVWFEPAEDHMDMEVEKKAETRIHVGFHWLKPWNRGIELLHRQAGLPWEP</sequence>
<reference evidence="1" key="1">
    <citation type="submission" date="2019-12" db="EMBL/GenBank/DDBJ databases">
        <title>Genome sequencing and annotation of Brassica cretica.</title>
        <authorList>
            <person name="Studholme D.J."/>
            <person name="Sarris P."/>
        </authorList>
    </citation>
    <scope>NUCLEOTIDE SEQUENCE</scope>
    <source>
        <strain evidence="1">PFS-109/04</strain>
        <tissue evidence="1">Leaf</tissue>
    </source>
</reference>
<name>A0A8S9RT87_BRACR</name>
<dbReference type="AlphaFoldDB" id="A0A8S9RT87"/>
<dbReference type="EMBL" id="QGKX02000088">
    <property type="protein sequence ID" value="KAF3584481.1"/>
    <property type="molecule type" value="Genomic_DNA"/>
</dbReference>
<gene>
    <name evidence="1" type="ORF">F2Q69_00026131</name>
</gene>
<comment type="caution">
    <text evidence="1">The sequence shown here is derived from an EMBL/GenBank/DDBJ whole genome shotgun (WGS) entry which is preliminary data.</text>
</comment>
<dbReference type="Proteomes" id="UP000712600">
    <property type="component" value="Unassembled WGS sequence"/>
</dbReference>
<protein>
    <submittedName>
        <fullName evidence="1">Uncharacterized protein</fullName>
    </submittedName>
</protein>
<evidence type="ECO:0000313" key="1">
    <source>
        <dbReference type="EMBL" id="KAF3584481.1"/>
    </source>
</evidence>